<feature type="region of interest" description="Disordered" evidence="1">
    <location>
        <begin position="1"/>
        <end position="39"/>
    </location>
</feature>
<evidence type="ECO:0000313" key="2">
    <source>
        <dbReference type="EMBL" id="AEI40913.1"/>
    </source>
</evidence>
<evidence type="ECO:0000313" key="3">
    <source>
        <dbReference type="Proteomes" id="UP000006620"/>
    </source>
</evidence>
<reference evidence="3" key="1">
    <citation type="submission" date="2011-06" db="EMBL/GenBank/DDBJ databases">
        <title>Complete genome sequence of Paenibacillus mucilaginosus KNP414.</title>
        <authorList>
            <person name="Wang J."/>
            <person name="Hu S."/>
            <person name="Hu X."/>
            <person name="Zhang B."/>
            <person name="Dong D."/>
            <person name="Zhang S."/>
            <person name="Zhao K."/>
            <person name="Wu D."/>
        </authorList>
    </citation>
    <scope>NUCLEOTIDE SEQUENCE [LARGE SCALE GENOMIC DNA]</scope>
    <source>
        <strain evidence="3">KNP414</strain>
    </source>
</reference>
<protein>
    <submittedName>
        <fullName evidence="2">Uncharacterized protein</fullName>
    </submittedName>
</protein>
<dbReference type="HOGENOM" id="CLU_3313822_0_0_9"/>
<evidence type="ECO:0000256" key="1">
    <source>
        <dbReference type="SAM" id="MobiDB-lite"/>
    </source>
</evidence>
<proteinExistence type="predicted"/>
<name>F8F5A2_PAEMK</name>
<dbReference type="Proteomes" id="UP000006620">
    <property type="component" value="Chromosome"/>
</dbReference>
<sequence>MNASPELLLTQKEGASRPLVPSEATPDSCSAGELDLRQG</sequence>
<dbReference type="EMBL" id="CP002869">
    <property type="protein sequence ID" value="AEI40913.1"/>
    <property type="molecule type" value="Genomic_DNA"/>
</dbReference>
<dbReference type="AlphaFoldDB" id="F8F5A2"/>
<organism evidence="2 3">
    <name type="scientific">Paenibacillus mucilaginosus (strain KNP414)</name>
    <dbReference type="NCBI Taxonomy" id="1036673"/>
    <lineage>
        <taxon>Bacteria</taxon>
        <taxon>Bacillati</taxon>
        <taxon>Bacillota</taxon>
        <taxon>Bacilli</taxon>
        <taxon>Bacillales</taxon>
        <taxon>Paenibacillaceae</taxon>
        <taxon>Paenibacillus</taxon>
    </lineage>
</organism>
<gene>
    <name evidence="2" type="ordered locus">KNP414_02352</name>
</gene>
<dbReference type="KEGG" id="pms:KNP414_02352"/>
<reference evidence="2 3" key="2">
    <citation type="journal article" date="2013" name="Genome Announc.">
        <title>Genome Sequence of Growth-Improving Paenibacillus mucilaginosus Strain KNP414.</title>
        <authorList>
            <person name="Lu J.J."/>
            <person name="Wang J.F."/>
            <person name="Hu X.F."/>
        </authorList>
    </citation>
    <scope>NUCLEOTIDE SEQUENCE [LARGE SCALE GENOMIC DNA]</scope>
    <source>
        <strain evidence="2 3">KNP414</strain>
    </source>
</reference>
<accession>F8F5A2</accession>